<dbReference type="Pfam" id="PF21274">
    <property type="entry name" value="Rng_hyd_C"/>
    <property type="match status" value="1"/>
</dbReference>
<evidence type="ECO:0000313" key="6">
    <source>
        <dbReference type="Proteomes" id="UP000019277"/>
    </source>
</evidence>
<keyword evidence="6" id="KW-1185">Reference proteome</keyword>
<dbReference type="STRING" id="909613.UO65_1310"/>
<dbReference type="EMBL" id="AYXG01000048">
    <property type="protein sequence ID" value="EWC63312.1"/>
    <property type="molecule type" value="Genomic_DNA"/>
</dbReference>
<dbReference type="PANTHER" id="PTHR43004">
    <property type="entry name" value="TRK SYSTEM POTASSIUM UPTAKE PROTEIN"/>
    <property type="match status" value="1"/>
</dbReference>
<accession>W7J2M1</accession>
<dbReference type="Pfam" id="PF01494">
    <property type="entry name" value="FAD_binding_3"/>
    <property type="match status" value="1"/>
</dbReference>
<feature type="domain" description="FAD-binding" evidence="4">
    <location>
        <begin position="6"/>
        <end position="360"/>
    </location>
</feature>
<evidence type="ECO:0000259" key="4">
    <source>
        <dbReference type="Pfam" id="PF01494"/>
    </source>
</evidence>
<dbReference type="PANTHER" id="PTHR43004:SF19">
    <property type="entry name" value="BINDING MONOOXYGENASE, PUTATIVE (JCVI)-RELATED"/>
    <property type="match status" value="1"/>
</dbReference>
<dbReference type="Gene3D" id="3.30.9.10">
    <property type="entry name" value="D-Amino Acid Oxidase, subunit A, domain 2"/>
    <property type="match status" value="1"/>
</dbReference>
<keyword evidence="3" id="KW-0274">FAD</keyword>
<dbReference type="InterPro" id="IPR002938">
    <property type="entry name" value="FAD-bd"/>
</dbReference>
<dbReference type="eggNOG" id="COG0654">
    <property type="taxonomic scope" value="Bacteria"/>
</dbReference>
<dbReference type="PROSITE" id="PS51257">
    <property type="entry name" value="PROKAR_LIPOPROTEIN"/>
    <property type="match status" value="1"/>
</dbReference>
<proteinExistence type="predicted"/>
<dbReference type="OrthoDB" id="4246007at2"/>
<dbReference type="AlphaFoldDB" id="W7J2M1"/>
<comment type="caution">
    <text evidence="5">The sequence shown here is derived from an EMBL/GenBank/DDBJ whole genome shotgun (WGS) entry which is preliminary data.</text>
</comment>
<evidence type="ECO:0000256" key="2">
    <source>
        <dbReference type="ARBA" id="ARBA00022630"/>
    </source>
</evidence>
<dbReference type="InterPro" id="IPR050641">
    <property type="entry name" value="RIFMO-like"/>
</dbReference>
<keyword evidence="2" id="KW-0285">Flavoprotein</keyword>
<name>W7J2M1_9PSEU</name>
<dbReference type="GO" id="GO:0071949">
    <property type="term" value="F:FAD binding"/>
    <property type="evidence" value="ECO:0007669"/>
    <property type="project" value="InterPro"/>
</dbReference>
<comment type="cofactor">
    <cofactor evidence="1">
        <name>FAD</name>
        <dbReference type="ChEBI" id="CHEBI:57692"/>
    </cofactor>
</comment>
<gene>
    <name evidence="5" type="ORF">UO65_1310</name>
</gene>
<protein>
    <submittedName>
        <fullName evidence="5">Polyketide hydroxylase WhiE VIII</fullName>
    </submittedName>
</protein>
<dbReference type="GO" id="GO:0016709">
    <property type="term" value="F:oxidoreductase activity, acting on paired donors, with incorporation or reduction of molecular oxygen, NAD(P)H as one donor, and incorporation of one atom of oxygen"/>
    <property type="evidence" value="ECO:0007669"/>
    <property type="project" value="UniProtKB-ARBA"/>
</dbReference>
<dbReference type="PRINTS" id="PR00420">
    <property type="entry name" value="RNGMNOXGNASE"/>
</dbReference>
<dbReference type="Gene3D" id="3.50.50.60">
    <property type="entry name" value="FAD/NAD(P)-binding domain"/>
    <property type="match status" value="1"/>
</dbReference>
<dbReference type="SUPFAM" id="SSF51905">
    <property type="entry name" value="FAD/NAD(P)-binding domain"/>
    <property type="match status" value="1"/>
</dbReference>
<evidence type="ECO:0000256" key="3">
    <source>
        <dbReference type="ARBA" id="ARBA00022827"/>
    </source>
</evidence>
<dbReference type="Proteomes" id="UP000019277">
    <property type="component" value="Unassembled WGS sequence"/>
</dbReference>
<dbReference type="RefSeq" id="WP_035279724.1">
    <property type="nucleotide sequence ID" value="NZ_AYXG01000048.1"/>
</dbReference>
<dbReference type="PATRIC" id="fig|909613.9.peg.1325"/>
<evidence type="ECO:0000256" key="1">
    <source>
        <dbReference type="ARBA" id="ARBA00001974"/>
    </source>
</evidence>
<dbReference type="Gene3D" id="3.40.30.120">
    <property type="match status" value="1"/>
</dbReference>
<sequence length="545" mass="58358">MSEERVPVLIVGGSTVGLSCAVALVRHGVPAVVVERRGGLSIHPRATGVQPPAREFFRAVGLEEQITRASAALVPSTSKINVTALTDDLSTVERYPTPPPGLIEVTNRISPTRGGPCAQDQIDRVLLDAAVDGGVAVHFNTELVGFAQDDDGVTVTLADRDGERTRTVRADYLIAADGARSTVRDLLGIATTGEDDLTNPMVNMLFQADLADLVRGREFAFCEVKGDGFEGILVAVNNTDRWVFHVTVEDEGETLEDYPPQRCRDLVRAAVGIPDLDVEILGRLTWQMSSRVAESTCSGRVFLVGDAAHTIPPIGAFGLSTGISDGHNLAWKLAMVVRGEAGRGLLDSYEAERLPVARFAQEQTLLRFRNLHLQWSTGPEVEKARAALRIADPLVLGFGYQYDSRAVIGARGEVPSLEDVALDLDGHPGSRLPHGWVELKGERVSTLDLAGPGFVLLTGPDGHDWCRAAEDAVRGVSLTAHRVGTGGDADLVAEDRTWLATAGLGPGGALLVRPDNVVAWRSPGPARDPDRVLREVLTHLLDLPA</sequence>
<dbReference type="InterPro" id="IPR036188">
    <property type="entry name" value="FAD/NAD-bd_sf"/>
</dbReference>
<organism evidence="5 6">
    <name type="scientific">Actinokineospora spheciospongiae</name>
    <dbReference type="NCBI Taxonomy" id="909613"/>
    <lineage>
        <taxon>Bacteria</taxon>
        <taxon>Bacillati</taxon>
        <taxon>Actinomycetota</taxon>
        <taxon>Actinomycetes</taxon>
        <taxon>Pseudonocardiales</taxon>
        <taxon>Pseudonocardiaceae</taxon>
        <taxon>Actinokineospora</taxon>
    </lineage>
</organism>
<evidence type="ECO:0000313" key="5">
    <source>
        <dbReference type="EMBL" id="EWC63312.1"/>
    </source>
</evidence>
<reference evidence="5 6" key="1">
    <citation type="journal article" date="2014" name="Genome Announc.">
        <title>Draft Genome Sequence of the Antitrypanosomally Active Sponge-Associated Bacterium Actinokineospora sp. Strain EG49.</title>
        <authorList>
            <person name="Harjes J."/>
            <person name="Ryu T."/>
            <person name="Abdelmohsen U.R."/>
            <person name="Moitinho-Silva L."/>
            <person name="Horn H."/>
            <person name="Ravasi T."/>
            <person name="Hentschel U."/>
        </authorList>
    </citation>
    <scope>NUCLEOTIDE SEQUENCE [LARGE SCALE GENOMIC DNA]</scope>
    <source>
        <strain evidence="5 6">EG49</strain>
    </source>
</reference>